<dbReference type="PANTHER" id="PTHR21646">
    <property type="entry name" value="UBIQUITIN CARBOXYL-TERMINAL HYDROLASE"/>
    <property type="match status" value="1"/>
</dbReference>
<evidence type="ECO:0000256" key="2">
    <source>
        <dbReference type="ARBA" id="ARBA00012759"/>
    </source>
</evidence>
<dbReference type="EC" id="3.4.19.12" evidence="2"/>
<feature type="domain" description="USP" evidence="4">
    <location>
        <begin position="192"/>
        <end position="370"/>
    </location>
</feature>
<dbReference type="InterPro" id="IPR050185">
    <property type="entry name" value="Ub_carboxyl-term_hydrolase"/>
</dbReference>
<accession>A0ABM1BUD8</accession>
<dbReference type="Proteomes" id="UP000694941">
    <property type="component" value="Unplaced"/>
</dbReference>
<feature type="compositionally biased region" description="Basic residues" evidence="3">
    <location>
        <begin position="59"/>
        <end position="68"/>
    </location>
</feature>
<reference evidence="6" key="1">
    <citation type="submission" date="2025-08" db="UniProtKB">
        <authorList>
            <consortium name="RefSeq"/>
        </authorList>
    </citation>
    <scope>IDENTIFICATION</scope>
    <source>
        <tissue evidence="6">Muscle</tissue>
    </source>
</reference>
<dbReference type="Gene3D" id="3.90.70.10">
    <property type="entry name" value="Cysteine proteinases"/>
    <property type="match status" value="1"/>
</dbReference>
<dbReference type="InterPro" id="IPR028889">
    <property type="entry name" value="USP"/>
</dbReference>
<gene>
    <name evidence="6" type="primary">LOC106472735</name>
</gene>
<dbReference type="SUPFAM" id="SSF54001">
    <property type="entry name" value="Cysteine proteinases"/>
    <property type="match status" value="1"/>
</dbReference>
<keyword evidence="5" id="KW-1185">Reference proteome</keyword>
<comment type="catalytic activity">
    <reaction evidence="1">
        <text>Thiol-dependent hydrolysis of ester, thioester, amide, peptide and isopeptide bonds formed by the C-terminal Gly of ubiquitin (a 76-residue protein attached to proteins as an intracellular targeting signal).</text>
        <dbReference type="EC" id="3.4.19.12"/>
    </reaction>
</comment>
<dbReference type="RefSeq" id="XP_013788847.1">
    <property type="nucleotide sequence ID" value="XM_013933393.1"/>
</dbReference>
<evidence type="ECO:0000259" key="4">
    <source>
        <dbReference type="PROSITE" id="PS50235"/>
    </source>
</evidence>
<organism evidence="5 6">
    <name type="scientific">Limulus polyphemus</name>
    <name type="common">Atlantic horseshoe crab</name>
    <dbReference type="NCBI Taxonomy" id="6850"/>
    <lineage>
        <taxon>Eukaryota</taxon>
        <taxon>Metazoa</taxon>
        <taxon>Ecdysozoa</taxon>
        <taxon>Arthropoda</taxon>
        <taxon>Chelicerata</taxon>
        <taxon>Merostomata</taxon>
        <taxon>Xiphosura</taxon>
        <taxon>Limulidae</taxon>
        <taxon>Limulus</taxon>
    </lineage>
</organism>
<sequence>MTESARTSKCSKSASEGDLADVEEGIATDINIDASDLLTDSAKIHTLPSGFFTLPRLMSGRKRGKKKKDKEEVSQSLTKSKTEPESLKTTKTKSKKEEAKKVVGKQSHGFFKRLFRRHLSQLAIPLNVSVTTGNTHACNSEIETSGTNKPKHPSTSNNEIRSQHLVCDSGTTAVSLSEVSEPSLKGKTPAVCGIHNHGNTCFMNAIIQCLNNTDMFAEYFVMNHYRVDLLRRNKIHAKKYGTKGEVTEQLVVLLKSIWTFQYLPEISNEFKTYVAKYGAQYEGSNQHDAQEFLLWLLDKVHEDLNTATKKNIRSQRFILQVNTDLMSLKLVLINECLMTQVKLGVSMDIHATVKEFRENLSKDHQIPSNQ</sequence>
<evidence type="ECO:0000256" key="3">
    <source>
        <dbReference type="SAM" id="MobiDB-lite"/>
    </source>
</evidence>
<name>A0ABM1BUD8_LIMPO</name>
<dbReference type="PANTHER" id="PTHR21646:SF14">
    <property type="entry name" value="FI05488P"/>
    <property type="match status" value="1"/>
</dbReference>
<evidence type="ECO:0000256" key="1">
    <source>
        <dbReference type="ARBA" id="ARBA00000707"/>
    </source>
</evidence>
<dbReference type="Pfam" id="PF00443">
    <property type="entry name" value="UCH"/>
    <property type="match status" value="1"/>
</dbReference>
<feature type="non-terminal residue" evidence="6">
    <location>
        <position position="370"/>
    </location>
</feature>
<dbReference type="InterPro" id="IPR038765">
    <property type="entry name" value="Papain-like_cys_pep_sf"/>
</dbReference>
<evidence type="ECO:0000313" key="6">
    <source>
        <dbReference type="RefSeq" id="XP_013788847.1"/>
    </source>
</evidence>
<protein>
    <recommendedName>
        <fullName evidence="2">ubiquitinyl hydrolase 1</fullName>
        <ecNumber evidence="2">3.4.19.12</ecNumber>
    </recommendedName>
</protein>
<dbReference type="PROSITE" id="PS50235">
    <property type="entry name" value="USP_3"/>
    <property type="match status" value="1"/>
</dbReference>
<feature type="region of interest" description="Disordered" evidence="3">
    <location>
        <begin position="53"/>
        <end position="101"/>
    </location>
</feature>
<dbReference type="InterPro" id="IPR001394">
    <property type="entry name" value="Peptidase_C19_UCH"/>
</dbReference>
<dbReference type="GeneID" id="106472735"/>
<dbReference type="PROSITE" id="PS00972">
    <property type="entry name" value="USP_1"/>
    <property type="match status" value="1"/>
</dbReference>
<evidence type="ECO:0000313" key="5">
    <source>
        <dbReference type="Proteomes" id="UP000694941"/>
    </source>
</evidence>
<dbReference type="InterPro" id="IPR018200">
    <property type="entry name" value="USP_CS"/>
</dbReference>
<proteinExistence type="predicted"/>